<dbReference type="AlphaFoldDB" id="A0AAX0QUE6"/>
<accession>A0AAX0QUE6</accession>
<protein>
    <submittedName>
        <fullName evidence="2">Uncharacterized protein</fullName>
    </submittedName>
</protein>
<evidence type="ECO:0000313" key="2">
    <source>
        <dbReference type="EMBL" id="PCF50275.1"/>
    </source>
</evidence>
<organism evidence="2 4">
    <name type="scientific">Staphylococcus delphini</name>
    <dbReference type="NCBI Taxonomy" id="53344"/>
    <lineage>
        <taxon>Bacteria</taxon>
        <taxon>Bacillati</taxon>
        <taxon>Bacillota</taxon>
        <taxon>Bacilli</taxon>
        <taxon>Bacillales</taxon>
        <taxon>Staphylococcaceae</taxon>
        <taxon>Staphylococcus</taxon>
        <taxon>Staphylococcus intermedius group</taxon>
    </lineage>
</organism>
<feature type="transmembrane region" description="Helical" evidence="1">
    <location>
        <begin position="6"/>
        <end position="27"/>
    </location>
</feature>
<comment type="caution">
    <text evidence="2">The sequence shown here is derived from an EMBL/GenBank/DDBJ whole genome shotgun (WGS) entry which is preliminary data.</text>
</comment>
<evidence type="ECO:0000313" key="4">
    <source>
        <dbReference type="Proteomes" id="UP000217473"/>
    </source>
</evidence>
<proteinExistence type="predicted"/>
<reference evidence="3 5" key="2">
    <citation type="submission" date="2017-06" db="EMBL/GenBank/DDBJ databases">
        <title>Identification of a new gene, sdsY, involved in staphylococcal internalization in non-professional phagocytic cells (NPPCs).</title>
        <authorList>
            <person name="Maali Y."/>
            <person name="Martins-Simoes P."/>
            <person name="Trouillet-Assant S."/>
            <person name="Laurent F."/>
            <person name="Diot A."/>
            <person name="Verhoeven P."/>
            <person name="Bouvard D."/>
            <person name="Vandenesch F."/>
            <person name="Bes M."/>
        </authorList>
    </citation>
    <scope>NUCLEOTIDE SEQUENCE [LARGE SCALE GENOMIC DNA]</scope>
    <source>
        <strain evidence="3 5">Heidy</strain>
    </source>
</reference>
<name>A0AAX0QUE6_9STAP</name>
<dbReference type="EMBL" id="MWUR01000009">
    <property type="protein sequence ID" value="PCF50275.1"/>
    <property type="molecule type" value="Genomic_DNA"/>
</dbReference>
<keyword evidence="1" id="KW-1133">Transmembrane helix</keyword>
<dbReference type="Proteomes" id="UP000217473">
    <property type="component" value="Unassembled WGS sequence"/>
</dbReference>
<dbReference type="Proteomes" id="UP000266198">
    <property type="component" value="Unassembled WGS sequence"/>
</dbReference>
<keyword evidence="1" id="KW-0472">Membrane</keyword>
<dbReference type="EMBL" id="NIPK01000003">
    <property type="protein sequence ID" value="RIZ55544.1"/>
    <property type="molecule type" value="Genomic_DNA"/>
</dbReference>
<evidence type="ECO:0000313" key="3">
    <source>
        <dbReference type="EMBL" id="RIZ55544.1"/>
    </source>
</evidence>
<reference evidence="2 4" key="1">
    <citation type="journal article" date="2017" name="PLoS ONE">
        <title>Development of a real-time PCR for detection of Staphylococcus pseudintermedius using a novel automated comparison of whole-genome sequences.</title>
        <authorList>
            <person name="Verstappen K.M."/>
            <person name="Huijbregts L."/>
            <person name="Spaninks M."/>
            <person name="Wagenaar J.A."/>
            <person name="Fluit A.C."/>
            <person name="Duim B."/>
        </authorList>
    </citation>
    <scope>NUCLEOTIDE SEQUENCE [LARGE SCALE GENOMIC DNA]</scope>
    <source>
        <strain evidence="2 4">15S02591-1</strain>
    </source>
</reference>
<gene>
    <name evidence="2" type="ORF">B5C07_07085</name>
    <name evidence="3" type="ORF">CDL68_02295</name>
</gene>
<keyword evidence="1" id="KW-0812">Transmembrane</keyword>
<evidence type="ECO:0000256" key="1">
    <source>
        <dbReference type="SAM" id="Phobius"/>
    </source>
</evidence>
<sequence>MLKDDGIIFITFYCFISIAALKVIRIVRLIECEKWRLLFTKNEMTVSQSNMTIHFKKVQNQTGVQKT</sequence>
<keyword evidence="5" id="KW-1185">Reference proteome</keyword>
<evidence type="ECO:0000313" key="5">
    <source>
        <dbReference type="Proteomes" id="UP000266198"/>
    </source>
</evidence>